<dbReference type="EMBL" id="UZAM01001012">
    <property type="protein sequence ID" value="VDO83347.1"/>
    <property type="molecule type" value="Genomic_DNA"/>
</dbReference>
<evidence type="ECO:0000313" key="3">
    <source>
        <dbReference type="Proteomes" id="UP000270296"/>
    </source>
</evidence>
<keyword evidence="1" id="KW-0472">Membrane</keyword>
<dbReference type="InterPro" id="IPR050187">
    <property type="entry name" value="Lipid_Phosphate_FormReg"/>
</dbReference>
<dbReference type="GO" id="GO:0001729">
    <property type="term" value="F:ceramide kinase activity"/>
    <property type="evidence" value="ECO:0007669"/>
    <property type="project" value="TreeGrafter"/>
</dbReference>
<reference evidence="4" key="1">
    <citation type="submission" date="2016-06" db="UniProtKB">
        <authorList>
            <consortium name="WormBaseParasite"/>
        </authorList>
    </citation>
    <scope>IDENTIFICATION</scope>
</reference>
<dbReference type="SUPFAM" id="SSF111331">
    <property type="entry name" value="NAD kinase/diacylglycerol kinase-like"/>
    <property type="match status" value="1"/>
</dbReference>
<accession>A0A183I9X1</accession>
<reference evidence="2 3" key="2">
    <citation type="submission" date="2018-11" db="EMBL/GenBank/DDBJ databases">
        <authorList>
            <consortium name="Pathogen Informatics"/>
        </authorList>
    </citation>
    <scope>NUCLEOTIDE SEQUENCE [LARGE SCALE GENOMIC DNA]</scope>
</reference>
<keyword evidence="1" id="KW-1133">Transmembrane helix</keyword>
<dbReference type="Gene3D" id="2.60.200.40">
    <property type="match status" value="1"/>
</dbReference>
<evidence type="ECO:0000256" key="1">
    <source>
        <dbReference type="SAM" id="Phobius"/>
    </source>
</evidence>
<dbReference type="WBParaSite" id="SBAD_0000043401-mRNA-1">
    <property type="protein sequence ID" value="SBAD_0000043401-mRNA-1"/>
    <property type="gene ID" value="SBAD_0000043401"/>
</dbReference>
<name>A0A183I9X1_9BILA</name>
<sequence>MSSSPLAYMSNIIGNKRNETKRIRRLKMNNELVLRILSIPYLFPSLCNCLTFVFSYLLHVNYIGSTNALACTVHGTDDVLTAILEIALNDNCGVDLCSIHCGDRFFKFACTAVAYGYFGDVLKGSEMLRCFGPSRYLISGSFYVFIADLS</sequence>
<gene>
    <name evidence="2" type="ORF">SBAD_LOCUS414</name>
</gene>
<keyword evidence="1" id="KW-0812">Transmembrane</keyword>
<dbReference type="GO" id="GO:0016020">
    <property type="term" value="C:membrane"/>
    <property type="evidence" value="ECO:0007669"/>
    <property type="project" value="GOC"/>
</dbReference>
<dbReference type="PANTHER" id="PTHR12358:SF111">
    <property type="entry name" value="CERAMIDE KINASE, ISOFORM A"/>
    <property type="match status" value="1"/>
</dbReference>
<organism evidence="4">
    <name type="scientific">Soboliphyme baturini</name>
    <dbReference type="NCBI Taxonomy" id="241478"/>
    <lineage>
        <taxon>Eukaryota</taxon>
        <taxon>Metazoa</taxon>
        <taxon>Ecdysozoa</taxon>
        <taxon>Nematoda</taxon>
        <taxon>Enoplea</taxon>
        <taxon>Dorylaimia</taxon>
        <taxon>Dioctophymatida</taxon>
        <taxon>Dioctophymatoidea</taxon>
        <taxon>Soboliphymatidae</taxon>
        <taxon>Soboliphyme</taxon>
    </lineage>
</organism>
<protein>
    <submittedName>
        <fullName evidence="4">Transmembrane protein</fullName>
    </submittedName>
</protein>
<dbReference type="Proteomes" id="UP000270296">
    <property type="component" value="Unassembled WGS sequence"/>
</dbReference>
<dbReference type="InterPro" id="IPR016064">
    <property type="entry name" value="NAD/diacylglycerol_kinase_sf"/>
</dbReference>
<feature type="transmembrane region" description="Helical" evidence="1">
    <location>
        <begin position="32"/>
        <end position="58"/>
    </location>
</feature>
<dbReference type="OrthoDB" id="530923at2759"/>
<proteinExistence type="predicted"/>
<keyword evidence="3" id="KW-1185">Reference proteome</keyword>
<dbReference type="AlphaFoldDB" id="A0A183I9X1"/>
<dbReference type="GO" id="GO:0006672">
    <property type="term" value="P:ceramide metabolic process"/>
    <property type="evidence" value="ECO:0007669"/>
    <property type="project" value="TreeGrafter"/>
</dbReference>
<evidence type="ECO:0000313" key="4">
    <source>
        <dbReference type="WBParaSite" id="SBAD_0000043401-mRNA-1"/>
    </source>
</evidence>
<dbReference type="PANTHER" id="PTHR12358">
    <property type="entry name" value="SPHINGOSINE KINASE"/>
    <property type="match status" value="1"/>
</dbReference>
<evidence type="ECO:0000313" key="2">
    <source>
        <dbReference type="EMBL" id="VDO83347.1"/>
    </source>
</evidence>